<keyword evidence="4" id="KW-0560">Oxidoreductase</keyword>
<evidence type="ECO:0000256" key="3">
    <source>
        <dbReference type="ARBA" id="ARBA00023180"/>
    </source>
</evidence>
<keyword evidence="2" id="KW-0964">Secreted</keyword>
<dbReference type="EMBL" id="CP011371">
    <property type="protein sequence ID" value="AKJ29692.1"/>
    <property type="molecule type" value="Genomic_DNA"/>
</dbReference>
<dbReference type="PANTHER" id="PTHR11475">
    <property type="entry name" value="OXIDASE/PEROXIDASE"/>
    <property type="match status" value="1"/>
</dbReference>
<comment type="subcellular location">
    <subcellularLocation>
        <location evidence="1">Secreted</location>
    </subcellularLocation>
</comment>
<dbReference type="SUPFAM" id="SSF48113">
    <property type="entry name" value="Heme-dependent peroxidases"/>
    <property type="match status" value="1"/>
</dbReference>
<accession>A0A0G3BJW4</accession>
<dbReference type="RefSeq" id="WP_169788034.1">
    <property type="nucleotide sequence ID" value="NZ_CP011371.1"/>
</dbReference>
<evidence type="ECO:0000256" key="1">
    <source>
        <dbReference type="ARBA" id="ARBA00004613"/>
    </source>
</evidence>
<dbReference type="Gene3D" id="1.10.640.10">
    <property type="entry name" value="Haem peroxidase domain superfamily, animal type"/>
    <property type="match status" value="1"/>
</dbReference>
<dbReference type="GO" id="GO:0004601">
    <property type="term" value="F:peroxidase activity"/>
    <property type="evidence" value="ECO:0007669"/>
    <property type="project" value="UniProtKB-KW"/>
</dbReference>
<keyword evidence="5" id="KW-1185">Reference proteome</keyword>
<dbReference type="Proteomes" id="UP000035352">
    <property type="component" value="Chromosome"/>
</dbReference>
<dbReference type="Pfam" id="PF03098">
    <property type="entry name" value="An_peroxidase"/>
    <property type="match status" value="1"/>
</dbReference>
<evidence type="ECO:0000313" key="4">
    <source>
        <dbReference type="EMBL" id="AKJ29692.1"/>
    </source>
</evidence>
<evidence type="ECO:0000256" key="2">
    <source>
        <dbReference type="ARBA" id="ARBA00022525"/>
    </source>
</evidence>
<dbReference type="GO" id="GO:0005576">
    <property type="term" value="C:extracellular region"/>
    <property type="evidence" value="ECO:0007669"/>
    <property type="project" value="UniProtKB-SubCell"/>
</dbReference>
<keyword evidence="3" id="KW-0325">Glycoprotein</keyword>
<keyword evidence="4" id="KW-0575">Peroxidase</keyword>
<evidence type="ECO:0000313" key="5">
    <source>
        <dbReference type="Proteomes" id="UP000035352"/>
    </source>
</evidence>
<gene>
    <name evidence="4" type="ORF">AAW51_3001</name>
</gene>
<dbReference type="GO" id="GO:0006979">
    <property type="term" value="P:response to oxidative stress"/>
    <property type="evidence" value="ECO:0007669"/>
    <property type="project" value="InterPro"/>
</dbReference>
<dbReference type="KEGG" id="pbh:AAW51_3001"/>
<reference evidence="4 5" key="1">
    <citation type="submission" date="2015-05" db="EMBL/GenBank/DDBJ databases">
        <authorList>
            <person name="Tang B."/>
            <person name="Yu Y."/>
        </authorList>
    </citation>
    <scope>NUCLEOTIDE SEQUENCE [LARGE SCALE GENOMIC DNA]</scope>
    <source>
        <strain evidence="4 5">DSM 7029</strain>
    </source>
</reference>
<dbReference type="PATRIC" id="fig|413882.6.peg.3132"/>
<proteinExistence type="predicted"/>
<dbReference type="PANTHER" id="PTHR11475:SF4">
    <property type="entry name" value="CHORION PEROXIDASE"/>
    <property type="match status" value="1"/>
</dbReference>
<sequence length="436" mass="46768">MAPVAAPQLAKPKPGTFGHLFNLPPFSPPSAALVDLGSPAGPMFDLNAPENNNPNREPAGFTYLGQFIDHDMTLDRRPLQDAPVPLSELENSREPNLNLDSVYGGGPVANPELYDAQGRIRLSADGRDLQRRPDGSAVLFEGRNDENMVVAQVHVAIARFHNAMIDRGMNFAQARQATILHYQWVILHDFLPRFVGQANVTAAVKGELGIYDVDNPNKKVMPVEYSVAAYRFGHSMVRRAYALGAAQAAFVQVFSPDGNDLRGGRPIPAANIIQWSNFFDIPGTSNPQPPVNVSRKVDTLLSSGLFTLPPIAIPSGGAAVLAQRNLIRGKSYGLPSGQAVARELGLTPLSNDQIGLTDPRFGGEAPLWYYVLAEAQVTQNGARLGPMGAAIVADVTVGLLKKDKTGLLHGDNKAFKPITGPGFRMGDFLKIAGVAS</sequence>
<name>A0A0G3BJW4_9BURK</name>
<protein>
    <submittedName>
        <fullName evidence="4">Myeloperoxidase, thyroid peroxidase, cyclooxygenase catalytic domain</fullName>
    </submittedName>
</protein>
<dbReference type="AlphaFoldDB" id="A0A0G3BJW4"/>
<organism evidence="4 5">
    <name type="scientific">Caldimonas brevitalea</name>
    <dbReference type="NCBI Taxonomy" id="413882"/>
    <lineage>
        <taxon>Bacteria</taxon>
        <taxon>Pseudomonadati</taxon>
        <taxon>Pseudomonadota</taxon>
        <taxon>Betaproteobacteria</taxon>
        <taxon>Burkholderiales</taxon>
        <taxon>Sphaerotilaceae</taxon>
        <taxon>Caldimonas</taxon>
    </lineage>
</organism>
<dbReference type="InterPro" id="IPR019791">
    <property type="entry name" value="Haem_peroxidase_animal"/>
</dbReference>
<dbReference type="GO" id="GO:0020037">
    <property type="term" value="F:heme binding"/>
    <property type="evidence" value="ECO:0007669"/>
    <property type="project" value="InterPro"/>
</dbReference>
<dbReference type="InterPro" id="IPR010255">
    <property type="entry name" value="Haem_peroxidase_sf"/>
</dbReference>
<dbReference type="InterPro" id="IPR037120">
    <property type="entry name" value="Haem_peroxidase_sf_animal"/>
</dbReference>